<organism evidence="1 2">
    <name type="scientific">Dryococelus australis</name>
    <dbReference type="NCBI Taxonomy" id="614101"/>
    <lineage>
        <taxon>Eukaryota</taxon>
        <taxon>Metazoa</taxon>
        <taxon>Ecdysozoa</taxon>
        <taxon>Arthropoda</taxon>
        <taxon>Hexapoda</taxon>
        <taxon>Insecta</taxon>
        <taxon>Pterygota</taxon>
        <taxon>Neoptera</taxon>
        <taxon>Polyneoptera</taxon>
        <taxon>Phasmatodea</taxon>
        <taxon>Verophasmatodea</taxon>
        <taxon>Anareolatae</taxon>
        <taxon>Phasmatidae</taxon>
        <taxon>Eurycanthinae</taxon>
        <taxon>Dryococelus</taxon>
    </lineage>
</organism>
<protein>
    <submittedName>
        <fullName evidence="1">Uncharacterized protein</fullName>
    </submittedName>
</protein>
<reference evidence="1 2" key="1">
    <citation type="submission" date="2023-02" db="EMBL/GenBank/DDBJ databases">
        <title>LHISI_Scaffold_Assembly.</title>
        <authorList>
            <person name="Stuart O.P."/>
            <person name="Cleave R."/>
            <person name="Magrath M.J.L."/>
            <person name="Mikheyev A.S."/>
        </authorList>
    </citation>
    <scope>NUCLEOTIDE SEQUENCE [LARGE SCALE GENOMIC DNA]</scope>
    <source>
        <strain evidence="1">Daus_M_001</strain>
        <tissue evidence="1">Leg muscle</tissue>
    </source>
</reference>
<dbReference type="EMBL" id="JARBHB010000001">
    <property type="protein sequence ID" value="KAJ8897291.1"/>
    <property type="molecule type" value="Genomic_DNA"/>
</dbReference>
<dbReference type="PANTHER" id="PTHR31751:SF42">
    <property type="entry name" value="PROTEIN CBG10204"/>
    <property type="match status" value="1"/>
</dbReference>
<dbReference type="PANTHER" id="PTHR31751">
    <property type="entry name" value="SI:CH211-108C17.2-RELATED-RELATED"/>
    <property type="match status" value="1"/>
</dbReference>
<evidence type="ECO:0000313" key="2">
    <source>
        <dbReference type="Proteomes" id="UP001159363"/>
    </source>
</evidence>
<proteinExistence type="predicted"/>
<accession>A0ABQ9ILT1</accession>
<evidence type="ECO:0000313" key="1">
    <source>
        <dbReference type="EMBL" id="KAJ8897291.1"/>
    </source>
</evidence>
<comment type="caution">
    <text evidence="1">The sequence shown here is derived from an EMBL/GenBank/DDBJ whole genome shotgun (WGS) entry which is preliminary data.</text>
</comment>
<keyword evidence="2" id="KW-1185">Reference proteome</keyword>
<sequence length="263" mass="30069">MEKDSDGCHYNDDDYIVRKDSVSSGNEFDETLVTKLLESKRKNRKCLGSQLFIVMFDCLLQLLQFCSKCGSSICDVQTAVKGASLTVTTNCLKGHKSIWHSQPNSNGRSSLIIRQTTSMHVCGVSFSLFKEFAHTLGLKDISNNGFYKIIKQTRKCSFSCLTDIGTFEKCCVVSIVKLVTNLIHKTKRNYCHTRRLKSFHSVVFKYKPKINHFNYDGMVARTILSILDFNHNLGRPQTGRKPKYSKRLKKWVGVNTYKSKRHD</sequence>
<gene>
    <name evidence="1" type="ORF">PR048_002637</name>
</gene>
<name>A0ABQ9ILT1_9NEOP</name>
<dbReference type="Proteomes" id="UP001159363">
    <property type="component" value="Chromosome 1"/>
</dbReference>